<protein>
    <recommendedName>
        <fullName evidence="5">Pre-mRNA-splicing factor CWC22</fullName>
    </recommendedName>
</protein>
<evidence type="ECO:0000259" key="7">
    <source>
        <dbReference type="PROSITE" id="PS51366"/>
    </source>
</evidence>
<evidence type="ECO:0000313" key="9">
    <source>
        <dbReference type="Proteomes" id="UP000011777"/>
    </source>
</evidence>
<dbReference type="PROSITE" id="PS51366">
    <property type="entry name" value="MI"/>
    <property type="match status" value="1"/>
</dbReference>
<feature type="compositionally biased region" description="Polar residues" evidence="6">
    <location>
        <begin position="372"/>
        <end position="390"/>
    </location>
</feature>
<sequence length="390" mass="45205">MKGIGYILKLGRSDFKNVGIVKKELDLVEDDDRETHVVTLDEKVYADDHLNVYRFDEKYNDNENAYNELKQEILGDADNNEEKLIVDEVKKDTKVTDMGQTELLQYQKTVYLTIMSSMSSDEAVHKLLKLSFDKSRKNDTETLADMVIKCCSQEKTYSKYFGVIGEKLISKNHYWHDVFVTLFKHYYSIIENLETNALRNLGKFFGHLFASDRMALDKTWNEIKLTEDDTNPAKRILLKFIFQEMIEELGIQEVKDRLINDNFLKPHINGIFPVVEPNADDLRFSINFFTAIGLGVLTEEMRDVLDNLSEEDDRGRSRSRSYSRSRSGSSSYSRSRSFSRSSSPRGRQEFRSRNTNESRTPSREALKRKRSSSPIDNTKNDLQSVLQGLK</sequence>
<name>M3IS24_CANMX</name>
<keyword evidence="4" id="KW-0539">Nucleus</keyword>
<keyword evidence="3" id="KW-0508">mRNA splicing</keyword>
<feature type="region of interest" description="Disordered" evidence="6">
    <location>
        <begin position="308"/>
        <end position="390"/>
    </location>
</feature>
<organism evidence="8 9">
    <name type="scientific">Candida maltosa (strain Xu316)</name>
    <name type="common">Yeast</name>
    <dbReference type="NCBI Taxonomy" id="1245528"/>
    <lineage>
        <taxon>Eukaryota</taxon>
        <taxon>Fungi</taxon>
        <taxon>Dikarya</taxon>
        <taxon>Ascomycota</taxon>
        <taxon>Saccharomycotina</taxon>
        <taxon>Pichiomycetes</taxon>
        <taxon>Debaryomycetaceae</taxon>
        <taxon>Candida/Lodderomyces clade</taxon>
        <taxon>Candida</taxon>
    </lineage>
</organism>
<dbReference type="Proteomes" id="UP000011777">
    <property type="component" value="Unassembled WGS sequence"/>
</dbReference>
<feature type="compositionally biased region" description="Basic and acidic residues" evidence="6">
    <location>
        <begin position="346"/>
        <end position="365"/>
    </location>
</feature>
<dbReference type="SMART" id="SM00544">
    <property type="entry name" value="MA3"/>
    <property type="match status" value="1"/>
</dbReference>
<dbReference type="HOGENOM" id="CLU_006308_3_4_1"/>
<dbReference type="eggNOG" id="KOG2140">
    <property type="taxonomic scope" value="Eukaryota"/>
</dbReference>
<gene>
    <name evidence="8" type="ORF">G210_5897</name>
</gene>
<dbReference type="Pfam" id="PF02847">
    <property type="entry name" value="MA3"/>
    <property type="match status" value="1"/>
</dbReference>
<dbReference type="PANTHER" id="PTHR18034:SF3">
    <property type="entry name" value="PRE-MRNA-SPLICING FACTOR CWC22 HOMOLOG"/>
    <property type="match status" value="1"/>
</dbReference>
<proteinExistence type="predicted"/>
<feature type="domain" description="MI" evidence="7">
    <location>
        <begin position="105"/>
        <end position="224"/>
    </location>
</feature>
<reference evidence="8 9" key="1">
    <citation type="submission" date="2013-02" db="EMBL/GenBank/DDBJ databases">
        <title>Genome sequence of Candida maltosa Xu316, a potential industrial strain for xylitol and ethanol production.</title>
        <authorList>
            <person name="Yu J."/>
            <person name="Wang Q."/>
            <person name="Geng X."/>
            <person name="Bao W."/>
            <person name="He P."/>
            <person name="Cai J."/>
        </authorList>
    </citation>
    <scope>NUCLEOTIDE SEQUENCE [LARGE SCALE GENOMIC DNA]</scope>
    <source>
        <strain evidence="9">Xu316</strain>
    </source>
</reference>
<dbReference type="AlphaFoldDB" id="M3IS24"/>
<dbReference type="GO" id="GO:0071013">
    <property type="term" value="C:catalytic step 2 spliceosome"/>
    <property type="evidence" value="ECO:0007669"/>
    <property type="project" value="TreeGrafter"/>
</dbReference>
<keyword evidence="2" id="KW-0507">mRNA processing</keyword>
<feature type="compositionally biased region" description="Low complexity" evidence="6">
    <location>
        <begin position="324"/>
        <end position="345"/>
    </location>
</feature>
<dbReference type="OrthoDB" id="3938623at2759"/>
<comment type="caution">
    <text evidence="8">The sequence shown here is derived from an EMBL/GenBank/DDBJ whole genome shotgun (WGS) entry which is preliminary data.</text>
</comment>
<keyword evidence="9" id="KW-1185">Reference proteome</keyword>
<dbReference type="GO" id="GO:0000398">
    <property type="term" value="P:mRNA splicing, via spliceosome"/>
    <property type="evidence" value="ECO:0007669"/>
    <property type="project" value="TreeGrafter"/>
</dbReference>
<comment type="subcellular location">
    <subcellularLocation>
        <location evidence="1">Nucleus</location>
    </subcellularLocation>
</comment>
<dbReference type="STRING" id="1245528.M3IS24"/>
<dbReference type="InterPro" id="IPR050781">
    <property type="entry name" value="CWC22_splicing_factor"/>
</dbReference>
<accession>M3IS24</accession>
<dbReference type="Gene3D" id="1.25.40.180">
    <property type="match status" value="1"/>
</dbReference>
<dbReference type="PANTHER" id="PTHR18034">
    <property type="entry name" value="CELL CYCLE CONTROL PROTEIN CWF22-RELATED"/>
    <property type="match status" value="1"/>
</dbReference>
<evidence type="ECO:0000256" key="1">
    <source>
        <dbReference type="ARBA" id="ARBA00004123"/>
    </source>
</evidence>
<dbReference type="InterPro" id="IPR003891">
    <property type="entry name" value="Initiation_fac_eIF4g_MI"/>
</dbReference>
<evidence type="ECO:0000256" key="6">
    <source>
        <dbReference type="SAM" id="MobiDB-lite"/>
    </source>
</evidence>
<evidence type="ECO:0000256" key="3">
    <source>
        <dbReference type="ARBA" id="ARBA00023187"/>
    </source>
</evidence>
<dbReference type="GO" id="GO:0003723">
    <property type="term" value="F:RNA binding"/>
    <property type="evidence" value="ECO:0007669"/>
    <property type="project" value="TreeGrafter"/>
</dbReference>
<dbReference type="EMBL" id="AOGT01000704">
    <property type="protein sequence ID" value="EMG49346.1"/>
    <property type="molecule type" value="Genomic_DNA"/>
</dbReference>
<evidence type="ECO:0000256" key="5">
    <source>
        <dbReference type="ARBA" id="ARBA00040804"/>
    </source>
</evidence>
<evidence type="ECO:0000256" key="2">
    <source>
        <dbReference type="ARBA" id="ARBA00022664"/>
    </source>
</evidence>
<evidence type="ECO:0000256" key="4">
    <source>
        <dbReference type="ARBA" id="ARBA00023242"/>
    </source>
</evidence>
<evidence type="ECO:0000313" key="8">
    <source>
        <dbReference type="EMBL" id="EMG49346.1"/>
    </source>
</evidence>